<sequence length="46" mass="5258">MADLKKTIDLFDCDRILRVNSKVNKNEEIIRVLPTANGESNIDNLK</sequence>
<reference evidence="1 2" key="1">
    <citation type="journal article" date="2013" name="Genome Announc.">
        <title>Draft Genome Sequence of Arcticibacter svalbardensis Strain MN12-7T, a Member of the Family Sphingobacteriaceae Isolated from an Arctic Soil Sample.</title>
        <authorList>
            <person name="Shivaji S."/>
            <person name="Ara S."/>
            <person name="Prasad S."/>
            <person name="Manasa B.P."/>
            <person name="Begum Z."/>
            <person name="Singh A."/>
            <person name="Kumar Pinnaka A."/>
        </authorList>
    </citation>
    <scope>NUCLEOTIDE SEQUENCE [LARGE SCALE GENOMIC DNA]</scope>
    <source>
        <strain evidence="1 2">MN12-7</strain>
    </source>
</reference>
<name>R9GWZ2_9SPHI</name>
<proteinExistence type="predicted"/>
<dbReference type="EMBL" id="AQPN01000019">
    <property type="protein sequence ID" value="EOR96337.1"/>
    <property type="molecule type" value="Genomic_DNA"/>
</dbReference>
<dbReference type="Proteomes" id="UP000014174">
    <property type="component" value="Unassembled WGS sequence"/>
</dbReference>
<protein>
    <submittedName>
        <fullName evidence="1">Uncharacterized protein</fullName>
    </submittedName>
</protein>
<keyword evidence="2" id="KW-1185">Reference proteome</keyword>
<dbReference type="RefSeq" id="WP_016193732.1">
    <property type="nucleotide sequence ID" value="NZ_AQPN01000019.1"/>
</dbReference>
<accession>R9GWZ2</accession>
<comment type="caution">
    <text evidence="1">The sequence shown here is derived from an EMBL/GenBank/DDBJ whole genome shotgun (WGS) entry which is preliminary data.</text>
</comment>
<gene>
    <name evidence="1" type="ORF">ADIARSV_0483</name>
</gene>
<dbReference type="AlphaFoldDB" id="R9GWZ2"/>
<evidence type="ECO:0000313" key="1">
    <source>
        <dbReference type="EMBL" id="EOR96337.1"/>
    </source>
</evidence>
<evidence type="ECO:0000313" key="2">
    <source>
        <dbReference type="Proteomes" id="UP000014174"/>
    </source>
</evidence>
<organism evidence="1 2">
    <name type="scientific">Arcticibacter svalbardensis MN12-7</name>
    <dbReference type="NCBI Taxonomy" id="1150600"/>
    <lineage>
        <taxon>Bacteria</taxon>
        <taxon>Pseudomonadati</taxon>
        <taxon>Bacteroidota</taxon>
        <taxon>Sphingobacteriia</taxon>
        <taxon>Sphingobacteriales</taxon>
        <taxon>Sphingobacteriaceae</taxon>
        <taxon>Arcticibacter</taxon>
    </lineage>
</organism>